<keyword evidence="1" id="KW-0472">Membrane</keyword>
<sequence length="135" mass="15694">MIKEKSNPWFIIFVFLVLIIFTQGTYDIDEPSFFVPVIIFSLLLGVFGVYLLGKDMDLLKNLYFLSYVMTIGIAFAPAIGSYIEDGDRFYGFPAQWFSYYHLSGSVSFNIIGFLFDFFLIFFLLRFLNKIFLKSS</sequence>
<name>A0A5D4KBE4_9BACI</name>
<evidence type="ECO:0000313" key="3">
    <source>
        <dbReference type="Proteomes" id="UP000323317"/>
    </source>
</evidence>
<organism evidence="2 3">
    <name type="scientific">Rossellomorea vietnamensis</name>
    <dbReference type="NCBI Taxonomy" id="218284"/>
    <lineage>
        <taxon>Bacteria</taxon>
        <taxon>Bacillati</taxon>
        <taxon>Bacillota</taxon>
        <taxon>Bacilli</taxon>
        <taxon>Bacillales</taxon>
        <taxon>Bacillaceae</taxon>
        <taxon>Rossellomorea</taxon>
    </lineage>
</organism>
<reference evidence="2 3" key="1">
    <citation type="submission" date="2019-08" db="EMBL/GenBank/DDBJ databases">
        <title>Bacillus genomes from the desert of Cuatro Cienegas, Coahuila.</title>
        <authorList>
            <person name="Olmedo-Alvarez G."/>
        </authorList>
    </citation>
    <scope>NUCLEOTIDE SEQUENCE [LARGE SCALE GENOMIC DNA]</scope>
    <source>
        <strain evidence="2 3">CH40_1T</strain>
    </source>
</reference>
<dbReference type="RefSeq" id="WP_148947686.1">
    <property type="nucleotide sequence ID" value="NZ_JBNIKK010000003.1"/>
</dbReference>
<dbReference type="Proteomes" id="UP000323317">
    <property type="component" value="Unassembled WGS sequence"/>
</dbReference>
<feature type="transmembrane region" description="Helical" evidence="1">
    <location>
        <begin position="64"/>
        <end position="83"/>
    </location>
</feature>
<evidence type="ECO:0000313" key="2">
    <source>
        <dbReference type="EMBL" id="TYR74199.1"/>
    </source>
</evidence>
<comment type="caution">
    <text evidence="2">The sequence shown here is derived from an EMBL/GenBank/DDBJ whole genome shotgun (WGS) entry which is preliminary data.</text>
</comment>
<feature type="transmembrane region" description="Helical" evidence="1">
    <location>
        <begin position="7"/>
        <end position="26"/>
    </location>
</feature>
<keyword evidence="1" id="KW-0812">Transmembrane</keyword>
<protein>
    <submittedName>
        <fullName evidence="2">Uncharacterized protein</fullName>
    </submittedName>
</protein>
<accession>A0A5D4KBE4</accession>
<evidence type="ECO:0000256" key="1">
    <source>
        <dbReference type="SAM" id="Phobius"/>
    </source>
</evidence>
<keyword evidence="1" id="KW-1133">Transmembrane helix</keyword>
<feature type="transmembrane region" description="Helical" evidence="1">
    <location>
        <begin position="32"/>
        <end position="52"/>
    </location>
</feature>
<feature type="transmembrane region" description="Helical" evidence="1">
    <location>
        <begin position="106"/>
        <end position="127"/>
    </location>
</feature>
<dbReference type="EMBL" id="VTEH01000013">
    <property type="protein sequence ID" value="TYR74199.1"/>
    <property type="molecule type" value="Genomic_DNA"/>
</dbReference>
<proteinExistence type="predicted"/>
<dbReference type="AlphaFoldDB" id="A0A5D4KBE4"/>
<gene>
    <name evidence="2" type="ORF">FZC79_15400</name>
</gene>